<keyword evidence="8 13" id="KW-0812">Transmembrane</keyword>
<reference evidence="14" key="2">
    <citation type="submission" date="2021-04" db="EMBL/GenBank/DDBJ databases">
        <authorList>
            <person name="Gilroy R."/>
        </authorList>
    </citation>
    <scope>NUCLEOTIDE SEQUENCE</scope>
    <source>
        <strain evidence="14">ChiSjej1B19-5720</strain>
    </source>
</reference>
<name>A0A9D2RYC6_9FIRM</name>
<feature type="transmembrane region" description="Helical" evidence="13">
    <location>
        <begin position="130"/>
        <end position="154"/>
    </location>
</feature>
<evidence type="ECO:0000256" key="4">
    <source>
        <dbReference type="ARBA" id="ARBA00020268"/>
    </source>
</evidence>
<dbReference type="Proteomes" id="UP000823842">
    <property type="component" value="Unassembled WGS sequence"/>
</dbReference>
<evidence type="ECO:0000256" key="3">
    <source>
        <dbReference type="ARBA" id="ARBA00010199"/>
    </source>
</evidence>
<comment type="similarity">
    <text evidence="3">Belongs to the multi antimicrobial extrusion (MATE) (TC 2.A.66.1) family.</text>
</comment>
<sequence length="445" mass="48377">MTKGSPLTLILVFALPLIVANIGQQFYMIVDAMIVGQGVGVEALASVGAADWSYWLALWSISALTQGFAIPVSQYFGENDYGSVREAVASSIWLCAGAAAIMTAVGFLFGPELLKLLDTPDNILQGATEYLLTMYAGLAIVTAYNMASALLRAFGDGKTPLIAIIIAAVMNIGLDMLFVFVLGWGIIGAAAATLLAQLFAFLYCLRVLGQIQWLRQKPKEERQNKKTARLQCRLGIPLALQQMLVAVGGMILQSAINQQGFLLIAGFTATNKIYGLLESSAISLGYAMTTYTAQNFGAGLYHRIRRGLKYSVVLAVLFSVIVSVVMIFGGKFFLRLFIDSSNANAEKVLEIAYQYLMVLSIFLVSLYMLHVFRNMLQGFGNASGPFLSGIMEFAGRVSIALVFTRIWGDKMIFLAEPIAWIAATVVLVGMCLWKMHHMPRGDAAF</sequence>
<dbReference type="AlphaFoldDB" id="A0A9D2RYC6"/>
<keyword evidence="7" id="KW-1003">Cell membrane</keyword>
<evidence type="ECO:0000256" key="7">
    <source>
        <dbReference type="ARBA" id="ARBA00022475"/>
    </source>
</evidence>
<feature type="transmembrane region" description="Helical" evidence="13">
    <location>
        <begin position="52"/>
        <end position="76"/>
    </location>
</feature>
<dbReference type="NCBIfam" id="TIGR00797">
    <property type="entry name" value="matE"/>
    <property type="match status" value="1"/>
</dbReference>
<feature type="transmembrane region" description="Helical" evidence="13">
    <location>
        <begin position="161"/>
        <end position="180"/>
    </location>
</feature>
<dbReference type="GO" id="GO:0006811">
    <property type="term" value="P:monoatomic ion transport"/>
    <property type="evidence" value="ECO:0007669"/>
    <property type="project" value="UniProtKB-KW"/>
</dbReference>
<feature type="transmembrane region" description="Helical" evidence="13">
    <location>
        <begin position="186"/>
        <end position="209"/>
    </location>
</feature>
<dbReference type="PANTHER" id="PTHR43298:SF2">
    <property type="entry name" value="FMN_FAD EXPORTER YEEO-RELATED"/>
    <property type="match status" value="1"/>
</dbReference>
<feature type="transmembrane region" description="Helical" evidence="13">
    <location>
        <begin position="273"/>
        <end position="291"/>
    </location>
</feature>
<evidence type="ECO:0000256" key="5">
    <source>
        <dbReference type="ARBA" id="ARBA00022448"/>
    </source>
</evidence>
<dbReference type="PIRSF" id="PIRSF006603">
    <property type="entry name" value="DinF"/>
    <property type="match status" value="1"/>
</dbReference>
<accession>A0A9D2RYC6</accession>
<feature type="transmembrane region" description="Helical" evidence="13">
    <location>
        <begin position="412"/>
        <end position="433"/>
    </location>
</feature>
<feature type="transmembrane region" description="Helical" evidence="13">
    <location>
        <begin position="384"/>
        <end position="406"/>
    </location>
</feature>
<evidence type="ECO:0000256" key="13">
    <source>
        <dbReference type="SAM" id="Phobius"/>
    </source>
</evidence>
<dbReference type="PANTHER" id="PTHR43298">
    <property type="entry name" value="MULTIDRUG RESISTANCE PROTEIN NORM-RELATED"/>
    <property type="match status" value="1"/>
</dbReference>
<keyword evidence="9 13" id="KW-1133">Transmembrane helix</keyword>
<evidence type="ECO:0000256" key="6">
    <source>
        <dbReference type="ARBA" id="ARBA00022449"/>
    </source>
</evidence>
<dbReference type="InterPro" id="IPR048279">
    <property type="entry name" value="MdtK-like"/>
</dbReference>
<dbReference type="GO" id="GO:0042910">
    <property type="term" value="F:xenobiotic transmembrane transporter activity"/>
    <property type="evidence" value="ECO:0007669"/>
    <property type="project" value="InterPro"/>
</dbReference>
<reference evidence="14" key="1">
    <citation type="journal article" date="2021" name="PeerJ">
        <title>Extensive microbial diversity within the chicken gut microbiome revealed by metagenomics and culture.</title>
        <authorList>
            <person name="Gilroy R."/>
            <person name="Ravi A."/>
            <person name="Getino M."/>
            <person name="Pursley I."/>
            <person name="Horton D.L."/>
            <person name="Alikhan N.F."/>
            <person name="Baker D."/>
            <person name="Gharbi K."/>
            <person name="Hall N."/>
            <person name="Watson M."/>
            <person name="Adriaenssens E.M."/>
            <person name="Foster-Nyarko E."/>
            <person name="Jarju S."/>
            <person name="Secka A."/>
            <person name="Antonio M."/>
            <person name="Oren A."/>
            <person name="Chaudhuri R.R."/>
            <person name="La Ragione R."/>
            <person name="Hildebrand F."/>
            <person name="Pallen M.J."/>
        </authorList>
    </citation>
    <scope>NUCLEOTIDE SEQUENCE</scope>
    <source>
        <strain evidence="14">ChiSjej1B19-5720</strain>
    </source>
</reference>
<dbReference type="InterPro" id="IPR002528">
    <property type="entry name" value="MATE_fam"/>
</dbReference>
<comment type="caution">
    <text evidence="14">The sequence shown here is derived from an EMBL/GenBank/DDBJ whole genome shotgun (WGS) entry which is preliminary data.</text>
</comment>
<keyword evidence="10" id="KW-0406">Ion transport</keyword>
<keyword evidence="6" id="KW-0050">Antiport</keyword>
<dbReference type="InterPro" id="IPR050222">
    <property type="entry name" value="MATE_MdtK"/>
</dbReference>
<evidence type="ECO:0000256" key="9">
    <source>
        <dbReference type="ARBA" id="ARBA00022989"/>
    </source>
</evidence>
<feature type="transmembrane region" description="Helical" evidence="13">
    <location>
        <begin position="353"/>
        <end position="372"/>
    </location>
</feature>
<evidence type="ECO:0000313" key="15">
    <source>
        <dbReference type="Proteomes" id="UP000823842"/>
    </source>
</evidence>
<feature type="transmembrane region" description="Helical" evidence="13">
    <location>
        <begin position="230"/>
        <end position="253"/>
    </location>
</feature>
<keyword evidence="11 13" id="KW-0472">Membrane</keyword>
<evidence type="ECO:0000256" key="10">
    <source>
        <dbReference type="ARBA" id="ARBA00023065"/>
    </source>
</evidence>
<dbReference type="GO" id="GO:0005886">
    <property type="term" value="C:plasma membrane"/>
    <property type="evidence" value="ECO:0007669"/>
    <property type="project" value="UniProtKB-SubCell"/>
</dbReference>
<comment type="subcellular location">
    <subcellularLocation>
        <location evidence="2">Cell membrane</location>
        <topology evidence="2">Multi-pass membrane protein</topology>
    </subcellularLocation>
</comment>
<proteinExistence type="inferred from homology"/>
<dbReference type="GO" id="GO:0015297">
    <property type="term" value="F:antiporter activity"/>
    <property type="evidence" value="ECO:0007669"/>
    <property type="project" value="UniProtKB-KW"/>
</dbReference>
<keyword evidence="5" id="KW-0813">Transport</keyword>
<dbReference type="Pfam" id="PF01554">
    <property type="entry name" value="MatE"/>
    <property type="match status" value="2"/>
</dbReference>
<evidence type="ECO:0000256" key="11">
    <source>
        <dbReference type="ARBA" id="ARBA00023136"/>
    </source>
</evidence>
<evidence type="ECO:0000313" key="14">
    <source>
        <dbReference type="EMBL" id="HJB29805.1"/>
    </source>
</evidence>
<organism evidence="14 15">
    <name type="scientific">Candidatus Blautia faecavium</name>
    <dbReference type="NCBI Taxonomy" id="2838487"/>
    <lineage>
        <taxon>Bacteria</taxon>
        <taxon>Bacillati</taxon>
        <taxon>Bacillota</taxon>
        <taxon>Clostridia</taxon>
        <taxon>Lachnospirales</taxon>
        <taxon>Lachnospiraceae</taxon>
        <taxon>Blautia</taxon>
    </lineage>
</organism>
<protein>
    <recommendedName>
        <fullName evidence="4">Probable multidrug resistance protein NorM</fullName>
    </recommendedName>
    <alternativeName>
        <fullName evidence="12">Multidrug-efflux transporter</fullName>
    </alternativeName>
</protein>
<evidence type="ECO:0000256" key="1">
    <source>
        <dbReference type="ARBA" id="ARBA00003408"/>
    </source>
</evidence>
<evidence type="ECO:0000256" key="8">
    <source>
        <dbReference type="ARBA" id="ARBA00022692"/>
    </source>
</evidence>
<gene>
    <name evidence="14" type="ORF">IAA06_13605</name>
</gene>
<evidence type="ECO:0000256" key="12">
    <source>
        <dbReference type="ARBA" id="ARBA00031636"/>
    </source>
</evidence>
<comment type="function">
    <text evidence="1">Multidrug efflux pump.</text>
</comment>
<feature type="transmembrane region" description="Helical" evidence="13">
    <location>
        <begin position="312"/>
        <end position="333"/>
    </location>
</feature>
<evidence type="ECO:0000256" key="2">
    <source>
        <dbReference type="ARBA" id="ARBA00004651"/>
    </source>
</evidence>
<dbReference type="EMBL" id="DWYZ01000257">
    <property type="protein sequence ID" value="HJB29805.1"/>
    <property type="molecule type" value="Genomic_DNA"/>
</dbReference>
<feature type="transmembrane region" description="Helical" evidence="13">
    <location>
        <begin position="88"/>
        <end position="110"/>
    </location>
</feature>